<protein>
    <submittedName>
        <fullName evidence="1">Uncharacterized protein</fullName>
    </submittedName>
</protein>
<proteinExistence type="predicted"/>
<evidence type="ECO:0000313" key="2">
    <source>
        <dbReference type="Proteomes" id="UP000019202"/>
    </source>
</evidence>
<comment type="caution">
    <text evidence="1">The sequence shown here is derived from an EMBL/GenBank/DDBJ whole genome shotgun (WGS) entry which is preliminary data.</text>
</comment>
<organism evidence="1 2">
    <name type="scientific">Xenorhabdus szentirmaii DSM 16338</name>
    <dbReference type="NCBI Taxonomy" id="1427518"/>
    <lineage>
        <taxon>Bacteria</taxon>
        <taxon>Pseudomonadati</taxon>
        <taxon>Pseudomonadota</taxon>
        <taxon>Gammaproteobacteria</taxon>
        <taxon>Enterobacterales</taxon>
        <taxon>Morganellaceae</taxon>
        <taxon>Xenorhabdus</taxon>
    </lineage>
</organism>
<gene>
    <name evidence="1" type="ORF">XSR1_180029</name>
</gene>
<dbReference type="AlphaFoldDB" id="W1IXR1"/>
<keyword evidence="2" id="KW-1185">Reference proteome</keyword>
<dbReference type="EMBL" id="CBXF010000075">
    <property type="protein sequence ID" value="CDL81990.1"/>
    <property type="molecule type" value="Genomic_DNA"/>
</dbReference>
<name>W1IXR1_9GAMM</name>
<dbReference type="Proteomes" id="UP000019202">
    <property type="component" value="Unassembled WGS sequence"/>
</dbReference>
<reference evidence="1" key="1">
    <citation type="submission" date="2013-11" db="EMBL/GenBank/DDBJ databases">
        <title>Draft genome sequence and annotation of the entomopathogenic bacteria, Xenorhabdus cabanillasi strain JM26 and Xenorhabdus szentirmai strain DSM 16338.</title>
        <authorList>
            <person name="Gualtieri M."/>
            <person name="Ogier J.C."/>
            <person name="Pages S."/>
            <person name="Givaudan A."/>
            <person name="Gaudriault S."/>
        </authorList>
    </citation>
    <scope>NUCLEOTIDE SEQUENCE [LARGE SCALE GENOMIC DNA]</scope>
    <source>
        <strain evidence="1">DSM 16338</strain>
    </source>
</reference>
<accession>W1IXR1</accession>
<evidence type="ECO:0000313" key="1">
    <source>
        <dbReference type="EMBL" id="CDL81990.1"/>
    </source>
</evidence>
<sequence length="73" mass="8179">MQRICHYGQTILIATTPGINQKDIYHGEPTSGASPYTFADPEINIALTKNLYRLQALITSSMSMSLLKSMVWF</sequence>